<dbReference type="GO" id="GO:0030170">
    <property type="term" value="F:pyridoxal phosphate binding"/>
    <property type="evidence" value="ECO:0007669"/>
    <property type="project" value="InterPro"/>
</dbReference>
<dbReference type="Gene3D" id="3.40.640.10">
    <property type="entry name" value="Type I PLP-dependent aspartate aminotransferase-like (Major domain)"/>
    <property type="match status" value="1"/>
</dbReference>
<dbReference type="Pfam" id="PF00282">
    <property type="entry name" value="Pyridoxal_deC"/>
    <property type="match status" value="1"/>
</dbReference>
<dbReference type="InterPro" id="IPR049373">
    <property type="entry name" value="TyrDC_C"/>
</dbReference>
<dbReference type="InterPro" id="IPR015424">
    <property type="entry name" value="PyrdxlP-dep_Trfase"/>
</dbReference>
<dbReference type="InterPro" id="IPR015421">
    <property type="entry name" value="PyrdxlP-dep_Trfase_major"/>
</dbReference>
<gene>
    <name evidence="6" type="ordered locus">HCH_03501</name>
</gene>
<dbReference type="STRING" id="349521.HCH_03501"/>
<evidence type="ECO:0000256" key="4">
    <source>
        <dbReference type="PIRSR" id="PIRSR602129-50"/>
    </source>
</evidence>
<dbReference type="GO" id="GO:0019752">
    <property type="term" value="P:carboxylic acid metabolic process"/>
    <property type="evidence" value="ECO:0007669"/>
    <property type="project" value="InterPro"/>
</dbReference>
<evidence type="ECO:0000259" key="5">
    <source>
        <dbReference type="Pfam" id="PF21391"/>
    </source>
</evidence>
<evidence type="ECO:0000313" key="6">
    <source>
        <dbReference type="EMBL" id="ABC30247.1"/>
    </source>
</evidence>
<evidence type="ECO:0000256" key="1">
    <source>
        <dbReference type="ARBA" id="ARBA00001933"/>
    </source>
</evidence>
<dbReference type="HOGENOM" id="CLU_005446_1_0_6"/>
<dbReference type="RefSeq" id="WP_011397315.1">
    <property type="nucleotide sequence ID" value="NC_007645.1"/>
</dbReference>
<evidence type="ECO:0000256" key="2">
    <source>
        <dbReference type="ARBA" id="ARBA00022898"/>
    </source>
</evidence>
<dbReference type="PANTHER" id="PTHR42735:SF4">
    <property type="entry name" value="PYRIDOXAL PHOSPHATE-DEPENDENT DECARBOXYLASE FAMILY PROTEIN"/>
    <property type="match status" value="1"/>
</dbReference>
<organism evidence="6 7">
    <name type="scientific">Hahella chejuensis (strain KCTC 2396)</name>
    <dbReference type="NCBI Taxonomy" id="349521"/>
    <lineage>
        <taxon>Bacteria</taxon>
        <taxon>Pseudomonadati</taxon>
        <taxon>Pseudomonadota</taxon>
        <taxon>Gammaproteobacteria</taxon>
        <taxon>Oceanospirillales</taxon>
        <taxon>Hahellaceae</taxon>
        <taxon>Hahella</taxon>
    </lineage>
</organism>
<proteinExistence type="predicted"/>
<dbReference type="OrthoDB" id="9803665at2"/>
<dbReference type="AlphaFoldDB" id="Q2SGH7"/>
<dbReference type="KEGG" id="hch:HCH_03501"/>
<dbReference type="PANTHER" id="PTHR42735">
    <property type="match status" value="1"/>
</dbReference>
<dbReference type="SUPFAM" id="SSF53383">
    <property type="entry name" value="PLP-dependent transferases"/>
    <property type="match status" value="1"/>
</dbReference>
<dbReference type="eggNOG" id="COG0076">
    <property type="taxonomic scope" value="Bacteria"/>
</dbReference>
<protein>
    <submittedName>
        <fullName evidence="6">Glutamate decarboxylase and related PLP-dependent protein</fullName>
    </submittedName>
</protein>
<dbReference type="Pfam" id="PF21391">
    <property type="entry name" value="tyr_de_CO2_C"/>
    <property type="match status" value="1"/>
</dbReference>
<keyword evidence="7" id="KW-1185">Reference proteome</keyword>
<sequence length="758" mass="84574">MEMTSPRRKFVSRDVLKQVKSHLKQGLVGAPLLDDTSIAGWFMGTKGENLEVVKKLLTAVVDKTLEGRTNLFPEDPGYITDKVKSSDAYIQALQNIEQRSDDLLSLLTQYSVPFSSLRYQGHMTWDITLPAIIGYLSGMLQNQNNVTPQAAPATTLLEIVAANDVAQMAGFNVRPLENDSESAEPRSWSHITSGGTVANIESVWAARELKYMPLGIKYALEDGQPYASIRNSLTLPDGQRVADASAWRLLNLMQDDALNLPGKIAGLLNVDEADVWKTLGEGYSLNARGMTFFQNKYLAAENIKAPAIIVPSTKHYSWVKSAAVLGLGGGQKGLTEAQMADINVIGDDAVLNVYVDEEGRVKTDLLQAVLNTCKQNKKPILMNVAVFGSTEEGAVDPVEKILQIREDFRRDAEPFEYAVHTDGAWGGYFMACIRKPFEMGSEPQQGKLATDQFDNGDTWFRASVYESMAHVHRCDSATIDPHKMGYIPYPAGSLTYRNEKIINLLSFSAPYISSEGDSDSINTRNIGESGLEGSKPGAAATAVYLSHQTIRPDKRGYGHIINQSMLNSKLFYLYLATMDIAFPDDKFDLVLLTPMPKEQEMQRKAIAEMLWKRQVSKRDLLQHREISSFLRKISGDQNIVDYVFVDKNDRSVERTLQLNNALFDKLSVPPGQPVSPDQVFVSMTTFNRDDYGNDFMNALGERLFENPQQVNAIPCIRSVILDPWAIYTHEHDQMGLYNFFTDIFLPKLRKEVNLLCGQ</sequence>
<keyword evidence="2 4" id="KW-0663">Pyridoxal phosphate</keyword>
<keyword evidence="3" id="KW-0456">Lyase</keyword>
<dbReference type="Proteomes" id="UP000000238">
    <property type="component" value="Chromosome"/>
</dbReference>
<dbReference type="GO" id="GO:0016830">
    <property type="term" value="F:carbon-carbon lyase activity"/>
    <property type="evidence" value="ECO:0007669"/>
    <property type="project" value="InterPro"/>
</dbReference>
<reference evidence="6 7" key="1">
    <citation type="journal article" date="2005" name="Nucleic Acids Res.">
        <title>Genomic blueprint of Hahella chejuensis, a marine microbe producing an algicidal agent.</title>
        <authorList>
            <person name="Jeong H."/>
            <person name="Yim J.H."/>
            <person name="Lee C."/>
            <person name="Choi S.-H."/>
            <person name="Park Y.K."/>
            <person name="Yoon S.H."/>
            <person name="Hur C.-G."/>
            <person name="Kang H.-Y."/>
            <person name="Kim D."/>
            <person name="Lee H.H."/>
            <person name="Park K.H."/>
            <person name="Park S.-H."/>
            <person name="Park H.-S."/>
            <person name="Lee H.K."/>
            <person name="Oh T.K."/>
            <person name="Kim J.F."/>
        </authorList>
    </citation>
    <scope>NUCLEOTIDE SEQUENCE [LARGE SCALE GENOMIC DNA]</scope>
    <source>
        <strain evidence="6 7">KCTC 2396</strain>
    </source>
</reference>
<evidence type="ECO:0000256" key="3">
    <source>
        <dbReference type="ARBA" id="ARBA00023239"/>
    </source>
</evidence>
<dbReference type="InterPro" id="IPR050477">
    <property type="entry name" value="GrpII_AminoAcid_Decarb"/>
</dbReference>
<feature type="domain" description="L-tyrosine decarboxylase C-terminal" evidence="5">
    <location>
        <begin position="633"/>
        <end position="727"/>
    </location>
</feature>
<dbReference type="EMBL" id="CP000155">
    <property type="protein sequence ID" value="ABC30247.1"/>
    <property type="molecule type" value="Genomic_DNA"/>
</dbReference>
<dbReference type="InterPro" id="IPR002129">
    <property type="entry name" value="PyrdxlP-dep_de-COase"/>
</dbReference>
<name>Q2SGH7_HAHCH</name>
<accession>Q2SGH7</accession>
<comment type="cofactor">
    <cofactor evidence="1 4">
        <name>pyridoxal 5'-phosphate</name>
        <dbReference type="ChEBI" id="CHEBI:597326"/>
    </cofactor>
</comment>
<evidence type="ECO:0000313" key="7">
    <source>
        <dbReference type="Proteomes" id="UP000000238"/>
    </source>
</evidence>
<feature type="modified residue" description="N6-(pyridoxal phosphate)lysine" evidence="4">
    <location>
        <position position="483"/>
    </location>
</feature>